<evidence type="ECO:0000313" key="2">
    <source>
        <dbReference type="Proteomes" id="UP001432251"/>
    </source>
</evidence>
<dbReference type="EMBL" id="CP146022">
    <property type="protein sequence ID" value="WWQ64928.1"/>
    <property type="molecule type" value="Genomic_DNA"/>
</dbReference>
<keyword evidence="2" id="KW-1185">Reference proteome</keyword>
<name>A0ACD5ACH1_9ACTN</name>
<evidence type="ECO:0000313" key="1">
    <source>
        <dbReference type="EMBL" id="WWQ64928.1"/>
    </source>
</evidence>
<reference evidence="1" key="1">
    <citation type="journal article" date="2025" name="Int. J. Syst. Evol. Microbiol.">
        <title>Streptomyces citrinus sp. nov., with yellow diffusible pigment.</title>
        <authorList>
            <person name="He Y."/>
            <person name="Yang E."/>
            <person name="Xu J."/>
            <person name="Sun Y."/>
            <person name="Sun L."/>
        </authorList>
    </citation>
    <scope>NUCLEOTIDE SEQUENCE</scope>
    <source>
        <strain evidence="1">Q6</strain>
    </source>
</reference>
<proteinExistence type="predicted"/>
<sequence length="283" mass="32160">MAEREPSAHQLAFDVSSGFMDLGVPEYSYMYGFLQMDGHLSRQSRDRGRMTVEINIRDIEILRSFQKLTPYNSTISERVRSTNFATSHHSAIWTLCSLEARTKLNELGLPYGRKSQQIKPPRVPFSRPDYLRGVIDADGSVGYTKQGLPFVSLTTASTAIAAYFCFYAKKITGASRHPGRNERDAIYNILYSKEASQALAAHLYYPGCLALERKQAAADSLHAWVRPPGMKTSPHHRRWREWEDRILLGHSSITAAAEELGRSYQSCQLRQWRLRTGRVSMPE</sequence>
<protein>
    <submittedName>
        <fullName evidence="1">Uncharacterized protein</fullName>
    </submittedName>
</protein>
<gene>
    <name evidence="1" type="ORF">V2W30_17305</name>
</gene>
<organism evidence="1 2">
    <name type="scientific">Streptomyces citrinus</name>
    <dbReference type="NCBI Taxonomy" id="3118173"/>
    <lineage>
        <taxon>Bacteria</taxon>
        <taxon>Bacillati</taxon>
        <taxon>Actinomycetota</taxon>
        <taxon>Actinomycetes</taxon>
        <taxon>Kitasatosporales</taxon>
        <taxon>Streptomycetaceae</taxon>
        <taxon>Streptomyces</taxon>
    </lineage>
</organism>
<accession>A0ACD5ACH1</accession>
<dbReference type="Proteomes" id="UP001432251">
    <property type="component" value="Chromosome"/>
</dbReference>